<accession>A0A6P1BEQ2</accession>
<keyword evidence="8" id="KW-1185">Reference proteome</keyword>
<evidence type="ECO:0000256" key="1">
    <source>
        <dbReference type="ARBA" id="ARBA00008857"/>
    </source>
</evidence>
<dbReference type="InterPro" id="IPR025166">
    <property type="entry name" value="Integrase_DNA_bind_dom"/>
</dbReference>
<evidence type="ECO:0000256" key="3">
    <source>
        <dbReference type="ARBA" id="ARBA00023125"/>
    </source>
</evidence>
<dbReference type="PANTHER" id="PTHR30629:SF2">
    <property type="entry name" value="PROPHAGE INTEGRASE INTS-RELATED"/>
    <property type="match status" value="1"/>
</dbReference>
<dbReference type="InterPro" id="IPR002104">
    <property type="entry name" value="Integrase_catalytic"/>
</dbReference>
<dbReference type="InterPro" id="IPR011010">
    <property type="entry name" value="DNA_brk_join_enz"/>
</dbReference>
<dbReference type="Pfam" id="PF00589">
    <property type="entry name" value="Phage_integrase"/>
    <property type="match status" value="1"/>
</dbReference>
<dbReference type="GO" id="GO:0003677">
    <property type="term" value="F:DNA binding"/>
    <property type="evidence" value="ECO:0007669"/>
    <property type="project" value="UniProtKB-KW"/>
</dbReference>
<dbReference type="GO" id="GO:0006310">
    <property type="term" value="P:DNA recombination"/>
    <property type="evidence" value="ECO:0007669"/>
    <property type="project" value="UniProtKB-KW"/>
</dbReference>
<dbReference type="PANTHER" id="PTHR30629">
    <property type="entry name" value="PROPHAGE INTEGRASE"/>
    <property type="match status" value="1"/>
</dbReference>
<dbReference type="Gene3D" id="3.30.160.390">
    <property type="entry name" value="Integrase, DNA-binding domain"/>
    <property type="match status" value="1"/>
</dbReference>
<keyword evidence="3" id="KW-0238">DNA-binding</keyword>
<feature type="domain" description="Tyr recombinase" evidence="5">
    <location>
        <begin position="302"/>
        <end position="423"/>
    </location>
</feature>
<keyword evidence="4" id="KW-0233">DNA recombination</keyword>
<comment type="similarity">
    <text evidence="1">Belongs to the 'phage' integrase family.</text>
</comment>
<feature type="domain" description="Integrase DNA-binding" evidence="6">
    <location>
        <begin position="64"/>
        <end position="155"/>
    </location>
</feature>
<dbReference type="InterPro" id="IPR013762">
    <property type="entry name" value="Integrase-like_cat_sf"/>
</dbReference>
<proteinExistence type="inferred from homology"/>
<gene>
    <name evidence="7" type="ORF">FNJ47_14455</name>
</gene>
<dbReference type="AlphaFoldDB" id="A0A6P1BEQ2"/>
<evidence type="ECO:0000313" key="7">
    <source>
        <dbReference type="EMBL" id="NEU97006.1"/>
    </source>
</evidence>
<evidence type="ECO:0000256" key="4">
    <source>
        <dbReference type="ARBA" id="ARBA00023172"/>
    </source>
</evidence>
<name>A0A6P1BEQ2_9BRAD</name>
<organism evidence="7 8">
    <name type="scientific">Bradyrhizobium uaiense</name>
    <dbReference type="NCBI Taxonomy" id="2594946"/>
    <lineage>
        <taxon>Bacteria</taxon>
        <taxon>Pseudomonadati</taxon>
        <taxon>Pseudomonadota</taxon>
        <taxon>Alphaproteobacteria</taxon>
        <taxon>Hyphomicrobiales</taxon>
        <taxon>Nitrobacteraceae</taxon>
        <taxon>Bradyrhizobium</taxon>
    </lineage>
</organism>
<dbReference type="EMBL" id="VKHP01000048">
    <property type="protein sequence ID" value="NEU97006.1"/>
    <property type="molecule type" value="Genomic_DNA"/>
</dbReference>
<dbReference type="Proteomes" id="UP000468531">
    <property type="component" value="Unassembled WGS sequence"/>
</dbReference>
<evidence type="ECO:0000256" key="2">
    <source>
        <dbReference type="ARBA" id="ARBA00022908"/>
    </source>
</evidence>
<keyword evidence="2" id="KW-0229">DNA integration</keyword>
<protein>
    <submittedName>
        <fullName evidence="7">DUF4102 domain-containing protein</fullName>
    </submittedName>
</protein>
<dbReference type="Pfam" id="PF13356">
    <property type="entry name" value="Arm-DNA-bind_3"/>
    <property type="match status" value="1"/>
</dbReference>
<dbReference type="InterPro" id="IPR038488">
    <property type="entry name" value="Integrase_DNA-bd_sf"/>
</dbReference>
<dbReference type="GO" id="GO:0015074">
    <property type="term" value="P:DNA integration"/>
    <property type="evidence" value="ECO:0007669"/>
    <property type="project" value="UniProtKB-KW"/>
</dbReference>
<dbReference type="Gene3D" id="1.10.150.130">
    <property type="match status" value="1"/>
</dbReference>
<dbReference type="InterPro" id="IPR050808">
    <property type="entry name" value="Phage_Integrase"/>
</dbReference>
<sequence>MWARDVPQLNFSLGAHRAGNVKGKVCGPLGSLLDVSGTDGRRAGAMETNEEDIGAEMAPTHLKLTDAAIRAATLPPGKSQHYLRDTEQPGLAIRMRATGGRTWVYLFTKPGIRGTQRKTLGAWPKFNEKAARQAATIAAGDVIKGLDPNQAKREAKQQQLVEKKSTTLAILIVEDGPYETSLTGRQVVNWKPAMSALRRGLKDHLNLAIGKLTRRQIMAAVDSVATTGKRGAAKDLRKHTHTFLEWCVGEGYIEHNVLAGYRAPKETRAQRVGRRTKGRALADEEIIKVWHAAGKLGAFGQLVRLCLLGGPRRSEPTMTEWRKHIMDDRITFDQAWTKMGLHHDVPRTHLVDEVLTAAKHFQRATSDYVFPSPKTGGQMSGFTKMVKRLVKEAAVAKFTMHDLRRSLRTIMSRCGYDNEIQRLCVGQKPRGIDQVYNHDEQWIIRKMAFEAAHDYIAELVGAKQVGKVVRLQRTNPLDPIKAELLARLREHYAAGAA</sequence>
<evidence type="ECO:0000259" key="6">
    <source>
        <dbReference type="Pfam" id="PF13356"/>
    </source>
</evidence>
<dbReference type="InterPro" id="IPR010998">
    <property type="entry name" value="Integrase_recombinase_N"/>
</dbReference>
<reference evidence="7 8" key="1">
    <citation type="journal article" date="2020" name="Arch. Microbiol.">
        <title>Bradyrhizobium uaiense sp. nov., a new highly efficient cowpea symbiont.</title>
        <authorList>
            <person name="Cabral Michel D."/>
            <person name="Azarias Guimaraes A."/>
            <person name="Martins da Costa E."/>
            <person name="Soares de Carvalho T."/>
            <person name="Balsanelli E."/>
            <person name="Willems A."/>
            <person name="Maltempi de Souza E."/>
            <person name="de Souza Moreira F.M."/>
        </authorList>
    </citation>
    <scope>NUCLEOTIDE SEQUENCE [LARGE SCALE GENOMIC DNA]</scope>
    <source>
        <strain evidence="7 8">UFLA 03-164</strain>
    </source>
</reference>
<evidence type="ECO:0000313" key="8">
    <source>
        <dbReference type="Proteomes" id="UP000468531"/>
    </source>
</evidence>
<comment type="caution">
    <text evidence="7">The sequence shown here is derived from an EMBL/GenBank/DDBJ whole genome shotgun (WGS) entry which is preliminary data.</text>
</comment>
<dbReference type="SUPFAM" id="SSF56349">
    <property type="entry name" value="DNA breaking-rejoining enzymes"/>
    <property type="match status" value="1"/>
</dbReference>
<dbReference type="Gene3D" id="1.10.443.10">
    <property type="entry name" value="Intergrase catalytic core"/>
    <property type="match status" value="1"/>
</dbReference>
<evidence type="ECO:0000259" key="5">
    <source>
        <dbReference type="Pfam" id="PF00589"/>
    </source>
</evidence>